<keyword evidence="3" id="KW-1185">Reference proteome</keyword>
<evidence type="ECO:0000313" key="2">
    <source>
        <dbReference type="EMBL" id="TQL97094.1"/>
    </source>
</evidence>
<gene>
    <name evidence="2" type="ORF">FB559_2669</name>
</gene>
<proteinExistence type="predicted"/>
<dbReference type="CDD" id="cd02440">
    <property type="entry name" value="AdoMet_MTases"/>
    <property type="match status" value="1"/>
</dbReference>
<reference evidence="2 3" key="1">
    <citation type="submission" date="2019-06" db="EMBL/GenBank/DDBJ databases">
        <title>Sequencing the genomes of 1000 actinobacteria strains.</title>
        <authorList>
            <person name="Klenk H.-P."/>
        </authorList>
    </citation>
    <scope>NUCLEOTIDE SEQUENCE [LARGE SCALE GENOMIC DNA]</scope>
    <source>
        <strain evidence="2 3">DSM 102200</strain>
    </source>
</reference>
<dbReference type="Gene3D" id="3.40.50.150">
    <property type="entry name" value="Vaccinia Virus protein VP39"/>
    <property type="match status" value="1"/>
</dbReference>
<dbReference type="SUPFAM" id="SSF53335">
    <property type="entry name" value="S-adenosyl-L-methionine-dependent methyltransferases"/>
    <property type="match status" value="1"/>
</dbReference>
<organism evidence="2 3">
    <name type="scientific">Actinoallomurus bryophytorum</name>
    <dbReference type="NCBI Taxonomy" id="1490222"/>
    <lineage>
        <taxon>Bacteria</taxon>
        <taxon>Bacillati</taxon>
        <taxon>Actinomycetota</taxon>
        <taxon>Actinomycetes</taxon>
        <taxon>Streptosporangiales</taxon>
        <taxon>Thermomonosporaceae</taxon>
        <taxon>Actinoallomurus</taxon>
    </lineage>
</organism>
<evidence type="ECO:0000313" key="3">
    <source>
        <dbReference type="Proteomes" id="UP000316096"/>
    </source>
</evidence>
<comment type="caution">
    <text evidence="2">The sequence shown here is derived from an EMBL/GenBank/DDBJ whole genome shotgun (WGS) entry which is preliminary data.</text>
</comment>
<name>A0A543CJ14_9ACTN</name>
<feature type="region of interest" description="Disordered" evidence="1">
    <location>
        <begin position="1"/>
        <end position="23"/>
    </location>
</feature>
<dbReference type="AlphaFoldDB" id="A0A543CJ14"/>
<keyword evidence="2" id="KW-0489">Methyltransferase</keyword>
<evidence type="ECO:0000256" key="1">
    <source>
        <dbReference type="SAM" id="MobiDB-lite"/>
    </source>
</evidence>
<dbReference type="InterPro" id="IPR029063">
    <property type="entry name" value="SAM-dependent_MTases_sf"/>
</dbReference>
<accession>A0A543CJ14</accession>
<dbReference type="RefSeq" id="WP_141955869.1">
    <property type="nucleotide sequence ID" value="NZ_VFOZ01000001.1"/>
</dbReference>
<dbReference type="EMBL" id="VFOZ01000001">
    <property type="protein sequence ID" value="TQL97094.1"/>
    <property type="molecule type" value="Genomic_DNA"/>
</dbReference>
<dbReference type="Proteomes" id="UP000316096">
    <property type="component" value="Unassembled WGS sequence"/>
</dbReference>
<dbReference type="Pfam" id="PF04672">
    <property type="entry name" value="Methyltransf_19"/>
    <property type="match status" value="1"/>
</dbReference>
<dbReference type="GO" id="GO:0008168">
    <property type="term" value="F:methyltransferase activity"/>
    <property type="evidence" value="ECO:0007669"/>
    <property type="project" value="UniProtKB-KW"/>
</dbReference>
<sequence length="315" mass="34580">MTLRGVRATADGMDVNQRQTSSPQGNLQVLALRHETGPSATPHTLGIRPPRRPSLDATPSVARVHNYLLGGKDNFLADREFAHRLLELAPSAPAVLRADRDYMRRVVRHLAGTCGIAQFIDIGTGLPDEKNVQQVAHEVNADARVVYVDNDPMVLTHARAILGGDHRVAVVEGDLRTPDGFLQHEATRRLIDFSEPVAVLAIGVLHFLHSDDDPHGIVAHIRDMMAPGSYLAISHLVARPETIRGAQLAHRSLARGFVREKEEIRAFLDGFVLEPPGLASVSRWRPGTAEADERDVWLYAGLGALRPRETTPMSH</sequence>
<protein>
    <submittedName>
        <fullName evidence="2">S-adenosyl methyltransferase</fullName>
    </submittedName>
</protein>
<dbReference type="InterPro" id="IPR006764">
    <property type="entry name" value="SAM_dep_MeTrfase_SAV2177_type"/>
</dbReference>
<feature type="region of interest" description="Disordered" evidence="1">
    <location>
        <begin position="38"/>
        <end position="57"/>
    </location>
</feature>
<dbReference type="GO" id="GO:0032259">
    <property type="term" value="P:methylation"/>
    <property type="evidence" value="ECO:0007669"/>
    <property type="project" value="UniProtKB-KW"/>
</dbReference>
<dbReference type="OrthoDB" id="3216820at2"/>
<keyword evidence="2" id="KW-0808">Transferase</keyword>